<evidence type="ECO:0000256" key="2">
    <source>
        <dbReference type="ARBA" id="ARBA00022737"/>
    </source>
</evidence>
<organism evidence="5 6">
    <name type="scientific">Stegodyphus mimosarum</name>
    <name type="common">African social velvet spider</name>
    <dbReference type="NCBI Taxonomy" id="407821"/>
    <lineage>
        <taxon>Eukaryota</taxon>
        <taxon>Metazoa</taxon>
        <taxon>Ecdysozoa</taxon>
        <taxon>Arthropoda</taxon>
        <taxon>Chelicerata</taxon>
        <taxon>Arachnida</taxon>
        <taxon>Araneae</taxon>
        <taxon>Araneomorphae</taxon>
        <taxon>Entelegynae</taxon>
        <taxon>Eresoidea</taxon>
        <taxon>Eresidae</taxon>
        <taxon>Stegodyphus</taxon>
    </lineage>
</organism>
<dbReference type="Proteomes" id="UP000054359">
    <property type="component" value="Unassembled WGS sequence"/>
</dbReference>
<keyword evidence="1" id="KW-0732">Signal</keyword>
<dbReference type="InterPro" id="IPR051561">
    <property type="entry name" value="FRAS1_ECM"/>
</dbReference>
<evidence type="ECO:0000256" key="1">
    <source>
        <dbReference type="ARBA" id="ARBA00022729"/>
    </source>
</evidence>
<dbReference type="EMBL" id="KK115857">
    <property type="protein sequence ID" value="KFM66220.1"/>
    <property type="molecule type" value="Genomic_DNA"/>
</dbReference>
<evidence type="ECO:0000313" key="5">
    <source>
        <dbReference type="EMBL" id="KFM66220.1"/>
    </source>
</evidence>
<dbReference type="PANTHER" id="PTHR45739">
    <property type="entry name" value="MATRIX PROTEIN, PUTATIVE-RELATED"/>
    <property type="match status" value="1"/>
</dbReference>
<evidence type="ECO:0000313" key="6">
    <source>
        <dbReference type="Proteomes" id="UP000054359"/>
    </source>
</evidence>
<reference evidence="5 6" key="1">
    <citation type="submission" date="2013-11" db="EMBL/GenBank/DDBJ databases">
        <title>Genome sequencing of Stegodyphus mimosarum.</title>
        <authorList>
            <person name="Bechsgaard J."/>
        </authorList>
    </citation>
    <scope>NUCLEOTIDE SEQUENCE [LARGE SCALE GENOMIC DNA]</scope>
</reference>
<dbReference type="GO" id="GO:0009653">
    <property type="term" value="P:anatomical structure morphogenesis"/>
    <property type="evidence" value="ECO:0007669"/>
    <property type="project" value="TreeGrafter"/>
</dbReference>
<dbReference type="InterPro" id="IPR039005">
    <property type="entry name" value="CSPG_rpt"/>
</dbReference>
<dbReference type="AlphaFoldDB" id="A0A087TM81"/>
<name>A0A087TM81_STEMI</name>
<feature type="non-terminal residue" evidence="5">
    <location>
        <position position="186"/>
    </location>
</feature>
<dbReference type="PANTHER" id="PTHR45739:SF1">
    <property type="entry name" value="EXTRACELLULAR MATRIX ORGANIZING PROTEIN FRAS1"/>
    <property type="match status" value="1"/>
</dbReference>
<dbReference type="PROSITE" id="PS51854">
    <property type="entry name" value="CSPG"/>
    <property type="match status" value="1"/>
</dbReference>
<accession>A0A087TM81</accession>
<gene>
    <name evidence="5" type="ORF">X975_08973</name>
</gene>
<proteinExistence type="predicted"/>
<keyword evidence="3" id="KW-0325">Glycoprotein</keyword>
<dbReference type="STRING" id="407821.A0A087TM81"/>
<feature type="repeat" description="CSPG" evidence="4">
    <location>
        <begin position="41"/>
        <end position="141"/>
    </location>
</feature>
<evidence type="ECO:0000256" key="3">
    <source>
        <dbReference type="ARBA" id="ARBA00023180"/>
    </source>
</evidence>
<keyword evidence="6" id="KW-1185">Reference proteome</keyword>
<protein>
    <submittedName>
        <fullName evidence="5">Extracellular matrix protein FRAS1</fullName>
    </submittedName>
</protein>
<evidence type="ECO:0000256" key="4">
    <source>
        <dbReference type="PROSITE-ProRule" id="PRU01201"/>
    </source>
</evidence>
<dbReference type="Pfam" id="PF16184">
    <property type="entry name" value="Cadherin_3"/>
    <property type="match status" value="1"/>
</dbReference>
<keyword evidence="2" id="KW-0677">Repeat</keyword>
<dbReference type="OrthoDB" id="430044at2759"/>
<sequence>MYYEHDGSNNLHDSAVFTIMGGRRSSLNRVNFEISPIDTESPVIVDSTALMGSVIEGKFLILQRHHLAYTDVISDDAQITFTLLKTPEYGRIEKQENDHYNALRPKDQFSQQDINDQKIRYVADTGIGDETVRDFLRFDVADGSGNVQPNQVFTMKVKPRIKHPPVVKVTSDVQVNEGGEAVIEPH</sequence>